<name>A2EMP8_TRIV3</name>
<dbReference type="VEuPathDB" id="TrichDB:TVAG_244750"/>
<dbReference type="InParanoid" id="A2EMP8"/>
<dbReference type="Proteomes" id="UP000001542">
    <property type="component" value="Unassembled WGS sequence"/>
</dbReference>
<dbReference type="KEGG" id="tva:4763929"/>
<sequence length="154" mass="17589">MEESQQVPTLEDICDFVTNVIGPDVEAIKRFEGKEGQKFDGIESRLREFQVLLEEVPKAGEFENPELLAKHLQTIFSSIDALYNFVQDVKNRLTIVNQEIDRRSPKLLRGLFKSKDTSKPADLKQATYETDSLMELYGILPKEGVQETKEEPKA</sequence>
<gene>
    <name evidence="1" type="ORF">TVAG_244750</name>
</gene>
<dbReference type="SMR" id="A2EMP8"/>
<dbReference type="EMBL" id="DS113433">
    <property type="protein sequence ID" value="EAY06044.1"/>
    <property type="molecule type" value="Genomic_DNA"/>
</dbReference>
<dbReference type="VEuPathDB" id="TrichDB:TVAGG3_0428020"/>
<dbReference type="OrthoDB" id="10511926at2759"/>
<dbReference type="AlphaFoldDB" id="A2EMP8"/>
<keyword evidence="2" id="KW-1185">Reference proteome</keyword>
<accession>A2EMP8</accession>
<proteinExistence type="predicted"/>
<evidence type="ECO:0000313" key="2">
    <source>
        <dbReference type="Proteomes" id="UP000001542"/>
    </source>
</evidence>
<organism evidence="1 2">
    <name type="scientific">Trichomonas vaginalis (strain ATCC PRA-98 / G3)</name>
    <dbReference type="NCBI Taxonomy" id="412133"/>
    <lineage>
        <taxon>Eukaryota</taxon>
        <taxon>Metamonada</taxon>
        <taxon>Parabasalia</taxon>
        <taxon>Trichomonadida</taxon>
        <taxon>Trichomonadidae</taxon>
        <taxon>Trichomonas</taxon>
    </lineage>
</organism>
<reference evidence="1" key="1">
    <citation type="submission" date="2006-10" db="EMBL/GenBank/DDBJ databases">
        <authorList>
            <person name="Amadeo P."/>
            <person name="Zhao Q."/>
            <person name="Wortman J."/>
            <person name="Fraser-Liggett C."/>
            <person name="Carlton J."/>
        </authorList>
    </citation>
    <scope>NUCLEOTIDE SEQUENCE</scope>
    <source>
        <strain evidence="1">G3</strain>
    </source>
</reference>
<dbReference type="RefSeq" id="XP_001318267.1">
    <property type="nucleotide sequence ID" value="XM_001318232.1"/>
</dbReference>
<protein>
    <submittedName>
        <fullName evidence="1">Uncharacterized protein</fullName>
    </submittedName>
</protein>
<reference evidence="1" key="2">
    <citation type="journal article" date="2007" name="Science">
        <title>Draft genome sequence of the sexually transmitted pathogen Trichomonas vaginalis.</title>
        <authorList>
            <person name="Carlton J.M."/>
            <person name="Hirt R.P."/>
            <person name="Silva J.C."/>
            <person name="Delcher A.L."/>
            <person name="Schatz M."/>
            <person name="Zhao Q."/>
            <person name="Wortman J.R."/>
            <person name="Bidwell S.L."/>
            <person name="Alsmark U.C.M."/>
            <person name="Besteiro S."/>
            <person name="Sicheritz-Ponten T."/>
            <person name="Noel C.J."/>
            <person name="Dacks J.B."/>
            <person name="Foster P.G."/>
            <person name="Simillion C."/>
            <person name="Van de Peer Y."/>
            <person name="Miranda-Saavedra D."/>
            <person name="Barton G.J."/>
            <person name="Westrop G.D."/>
            <person name="Mueller S."/>
            <person name="Dessi D."/>
            <person name="Fiori P.L."/>
            <person name="Ren Q."/>
            <person name="Paulsen I."/>
            <person name="Zhang H."/>
            <person name="Bastida-Corcuera F.D."/>
            <person name="Simoes-Barbosa A."/>
            <person name="Brown M.T."/>
            <person name="Hayes R.D."/>
            <person name="Mukherjee M."/>
            <person name="Okumura C.Y."/>
            <person name="Schneider R."/>
            <person name="Smith A.J."/>
            <person name="Vanacova S."/>
            <person name="Villalvazo M."/>
            <person name="Haas B.J."/>
            <person name="Pertea M."/>
            <person name="Feldblyum T.V."/>
            <person name="Utterback T.R."/>
            <person name="Shu C.L."/>
            <person name="Osoegawa K."/>
            <person name="de Jong P.J."/>
            <person name="Hrdy I."/>
            <person name="Horvathova L."/>
            <person name="Zubacova Z."/>
            <person name="Dolezal P."/>
            <person name="Malik S.B."/>
            <person name="Logsdon J.M. Jr."/>
            <person name="Henze K."/>
            <person name="Gupta A."/>
            <person name="Wang C.C."/>
            <person name="Dunne R.L."/>
            <person name="Upcroft J.A."/>
            <person name="Upcroft P."/>
            <person name="White O."/>
            <person name="Salzberg S.L."/>
            <person name="Tang P."/>
            <person name="Chiu C.-H."/>
            <person name="Lee Y.-S."/>
            <person name="Embley T.M."/>
            <person name="Coombs G.H."/>
            <person name="Mottram J.C."/>
            <person name="Tachezy J."/>
            <person name="Fraser-Liggett C.M."/>
            <person name="Johnson P.J."/>
        </authorList>
    </citation>
    <scope>NUCLEOTIDE SEQUENCE [LARGE SCALE GENOMIC DNA]</scope>
    <source>
        <strain evidence="1">G3</strain>
    </source>
</reference>
<evidence type="ECO:0000313" key="1">
    <source>
        <dbReference type="EMBL" id="EAY06044.1"/>
    </source>
</evidence>